<keyword evidence="2" id="KW-1185">Reference proteome</keyword>
<dbReference type="EMBL" id="BAABEX010000005">
    <property type="protein sequence ID" value="GAA4419806.1"/>
    <property type="molecule type" value="Genomic_DNA"/>
</dbReference>
<dbReference type="Proteomes" id="UP001501788">
    <property type="component" value="Unassembled WGS sequence"/>
</dbReference>
<evidence type="ECO:0000313" key="2">
    <source>
        <dbReference type="Proteomes" id="UP001501788"/>
    </source>
</evidence>
<comment type="caution">
    <text evidence="1">The sequence shown here is derived from an EMBL/GenBank/DDBJ whole genome shotgun (WGS) entry which is preliminary data.</text>
</comment>
<sequence>MARKLAGTEALGTVSKERDALASELAQACSAQQADAQLAETKLAQALQAEAAKKTPRFRPCKPTWRLAMWGTETGGEPGRERDGSRA</sequence>
<dbReference type="RefSeq" id="WP_345061123.1">
    <property type="nucleotide sequence ID" value="NZ_BAABEX010000005.1"/>
</dbReference>
<accession>A0ABP8KZG5</accession>
<protein>
    <submittedName>
        <fullName evidence="1">Uncharacterized protein</fullName>
    </submittedName>
</protein>
<reference evidence="2" key="1">
    <citation type="journal article" date="2019" name="Int. J. Syst. Evol. Microbiol.">
        <title>The Global Catalogue of Microorganisms (GCM) 10K type strain sequencing project: providing services to taxonomists for standard genome sequencing and annotation.</title>
        <authorList>
            <consortium name="The Broad Institute Genomics Platform"/>
            <consortium name="The Broad Institute Genome Sequencing Center for Infectious Disease"/>
            <person name="Wu L."/>
            <person name="Ma J."/>
        </authorList>
    </citation>
    <scope>NUCLEOTIDE SEQUENCE [LARGE SCALE GENOMIC DNA]</scope>
    <source>
        <strain evidence="2">JCM 31890</strain>
    </source>
</reference>
<name>A0ABP8KZG5_9BURK</name>
<gene>
    <name evidence="1" type="ORF">GCM10023090_06610</name>
</gene>
<evidence type="ECO:0000313" key="1">
    <source>
        <dbReference type="EMBL" id="GAA4419806.1"/>
    </source>
</evidence>
<organism evidence="1 2">
    <name type="scientific">Acidovorax lacteus</name>
    <dbReference type="NCBI Taxonomy" id="1924988"/>
    <lineage>
        <taxon>Bacteria</taxon>
        <taxon>Pseudomonadati</taxon>
        <taxon>Pseudomonadota</taxon>
        <taxon>Betaproteobacteria</taxon>
        <taxon>Burkholderiales</taxon>
        <taxon>Comamonadaceae</taxon>
        <taxon>Acidovorax</taxon>
    </lineage>
</organism>
<proteinExistence type="predicted"/>